<comment type="similarity">
    <text evidence="1">Belongs to the antibiotic N-acetyltransferase family.</text>
</comment>
<dbReference type="STRING" id="1126833.VN24_06215"/>
<dbReference type="KEGG" id="pbj:VN24_06215"/>
<proteinExistence type="inferred from homology"/>
<dbReference type="InterPro" id="IPR028345">
    <property type="entry name" value="Antibiotic_NAT-like"/>
</dbReference>
<evidence type="ECO:0000256" key="2">
    <source>
        <dbReference type="ARBA" id="ARBA00022679"/>
    </source>
</evidence>
<dbReference type="HOGENOM" id="CLU_2827022_0_0_9"/>
<dbReference type="EMBL" id="CP011058">
    <property type="protein sequence ID" value="AJY74247.1"/>
    <property type="molecule type" value="Genomic_DNA"/>
</dbReference>
<accession>A0A0D5NH15</accession>
<reference evidence="4 5" key="1">
    <citation type="journal article" date="2015" name="J. Biotechnol.">
        <title>Complete genome sequence of Paenibacillus beijingensis 7188(T) (=DSM 24997(T)), a novel rhizobacterium from jujube garden soil.</title>
        <authorList>
            <person name="Kwak Y."/>
            <person name="Shin J.H."/>
        </authorList>
    </citation>
    <scope>NUCLEOTIDE SEQUENCE [LARGE SCALE GENOMIC DNA]</scope>
    <source>
        <strain evidence="4 5">DSM 24997</strain>
    </source>
</reference>
<dbReference type="InterPro" id="IPR003679">
    <property type="entry name" value="Amioglycoside_AcTrfase"/>
</dbReference>
<dbReference type="PANTHER" id="PTHR11104">
    <property type="entry name" value="AMINOGLYCOSIDE N3-ACETYLTRANSFERASE"/>
    <property type="match status" value="1"/>
</dbReference>
<organism evidence="4 5">
    <name type="scientific">Paenibacillus beijingensis</name>
    <dbReference type="NCBI Taxonomy" id="1126833"/>
    <lineage>
        <taxon>Bacteria</taxon>
        <taxon>Bacillati</taxon>
        <taxon>Bacillota</taxon>
        <taxon>Bacilli</taxon>
        <taxon>Bacillales</taxon>
        <taxon>Paenibacillaceae</taxon>
        <taxon>Paenibacillus</taxon>
    </lineage>
</organism>
<keyword evidence="5" id="KW-1185">Reference proteome</keyword>
<gene>
    <name evidence="4" type="ORF">VN24_06215</name>
</gene>
<dbReference type="SUPFAM" id="SSF110710">
    <property type="entry name" value="TTHA0583/YokD-like"/>
    <property type="match status" value="1"/>
</dbReference>
<name>A0A0D5NH15_9BACL</name>
<dbReference type="PANTHER" id="PTHR11104:SF0">
    <property type="entry name" value="SPBETA PROPHAGE-DERIVED AMINOGLYCOSIDE N(3')-ACETYLTRANSFERASE-LIKE PROTEIN YOKD"/>
    <property type="match status" value="1"/>
</dbReference>
<dbReference type="GO" id="GO:0046677">
    <property type="term" value="P:response to antibiotic"/>
    <property type="evidence" value="ECO:0007669"/>
    <property type="project" value="InterPro"/>
</dbReference>
<evidence type="ECO:0008006" key="6">
    <source>
        <dbReference type="Google" id="ProtNLM"/>
    </source>
</evidence>
<reference evidence="5" key="2">
    <citation type="submission" date="2015-03" db="EMBL/GenBank/DDBJ databases">
        <title>Genome sequence of Paenibacillus beijingensis strain DSM 24997T.</title>
        <authorList>
            <person name="Kwak Y."/>
            <person name="Shin J.-H."/>
        </authorList>
    </citation>
    <scope>NUCLEOTIDE SEQUENCE [LARGE SCALE GENOMIC DNA]</scope>
    <source>
        <strain evidence="5">DSM 24997</strain>
    </source>
</reference>
<keyword evidence="3" id="KW-0012">Acyltransferase</keyword>
<evidence type="ECO:0000256" key="3">
    <source>
        <dbReference type="ARBA" id="ARBA00023315"/>
    </source>
</evidence>
<evidence type="ECO:0000313" key="5">
    <source>
        <dbReference type="Proteomes" id="UP000032633"/>
    </source>
</evidence>
<evidence type="ECO:0000256" key="1">
    <source>
        <dbReference type="ARBA" id="ARBA00006383"/>
    </source>
</evidence>
<sequence length="66" mass="7270">MVQDLRRLGIREGDQLLVHSSLSSLGWVFGGPQAVVQAGNAACKLFDMGEAVDYAKQWLMQHRLNG</sequence>
<dbReference type="PATRIC" id="fig|1126833.4.peg.1350"/>
<dbReference type="AlphaFoldDB" id="A0A0D5NH15"/>
<evidence type="ECO:0000313" key="4">
    <source>
        <dbReference type="EMBL" id="AJY74247.1"/>
    </source>
</evidence>
<protein>
    <recommendedName>
        <fullName evidence="6">Aminoglycoside N(3)-acetyltransferase</fullName>
    </recommendedName>
</protein>
<keyword evidence="2" id="KW-0808">Transferase</keyword>
<dbReference type="GO" id="GO:0008080">
    <property type="term" value="F:N-acetyltransferase activity"/>
    <property type="evidence" value="ECO:0007669"/>
    <property type="project" value="InterPro"/>
</dbReference>
<dbReference type="Proteomes" id="UP000032633">
    <property type="component" value="Chromosome"/>
</dbReference>